<feature type="region of interest" description="Disordered" evidence="1">
    <location>
        <begin position="720"/>
        <end position="739"/>
    </location>
</feature>
<feature type="domain" description="PKD/Chitinase" evidence="2">
    <location>
        <begin position="403"/>
        <end position="496"/>
    </location>
</feature>
<accession>A0A0P7HCL9</accession>
<protein>
    <submittedName>
        <fullName evidence="3">PKD domain protein</fullName>
    </submittedName>
</protein>
<dbReference type="CDD" id="cd00146">
    <property type="entry name" value="PKD"/>
    <property type="match status" value="1"/>
</dbReference>
<name>A0A0P7HCL9_9EURY</name>
<dbReference type="Gene3D" id="2.60.40.10">
    <property type="entry name" value="Immunoglobulins"/>
    <property type="match status" value="4"/>
</dbReference>
<evidence type="ECO:0000256" key="1">
    <source>
        <dbReference type="SAM" id="MobiDB-lite"/>
    </source>
</evidence>
<evidence type="ECO:0000313" key="4">
    <source>
        <dbReference type="Proteomes" id="UP000050535"/>
    </source>
</evidence>
<dbReference type="InterPro" id="IPR035986">
    <property type="entry name" value="PKD_dom_sf"/>
</dbReference>
<feature type="compositionally biased region" description="Polar residues" evidence="1">
    <location>
        <begin position="175"/>
        <end position="191"/>
    </location>
</feature>
<gene>
    <name evidence="3" type="ORF">SY89_02025</name>
</gene>
<feature type="compositionally biased region" description="Polar residues" evidence="1">
    <location>
        <begin position="153"/>
        <end position="168"/>
    </location>
</feature>
<dbReference type="InterPro" id="IPR022409">
    <property type="entry name" value="PKD/Chitinase_dom"/>
</dbReference>
<proteinExistence type="predicted"/>
<reference evidence="4" key="1">
    <citation type="submission" date="2013-11" db="EMBL/GenBank/DDBJ databases">
        <authorList>
            <person name="Hoang H.T."/>
            <person name="Killian M.L."/>
            <person name="Madson D.M."/>
            <person name="Arruda P.H.E."/>
            <person name="Sun D."/>
            <person name="Schwartz K.J."/>
            <person name="Yoon K."/>
        </authorList>
    </citation>
    <scope>NUCLEOTIDE SEQUENCE [LARGE SCALE GENOMIC DNA]</scope>
    <source>
        <strain evidence="4">CDK2</strain>
    </source>
</reference>
<evidence type="ECO:0000313" key="3">
    <source>
        <dbReference type="EMBL" id="KPN31282.1"/>
    </source>
</evidence>
<feature type="compositionally biased region" description="Polar residues" evidence="1">
    <location>
        <begin position="200"/>
        <end position="209"/>
    </location>
</feature>
<keyword evidence="4" id="KW-1185">Reference proteome</keyword>
<feature type="compositionally biased region" description="Low complexity" evidence="1">
    <location>
        <begin position="127"/>
        <end position="151"/>
    </location>
</feature>
<dbReference type="OrthoDB" id="308103at2157"/>
<dbReference type="STRING" id="699431.SY89_02025"/>
<dbReference type="Pfam" id="PF22352">
    <property type="entry name" value="K319L-like_PKD"/>
    <property type="match status" value="1"/>
</dbReference>
<dbReference type="AlphaFoldDB" id="A0A0P7HCL9"/>
<dbReference type="EMBL" id="LGUC01000001">
    <property type="protein sequence ID" value="KPN31282.1"/>
    <property type="molecule type" value="Genomic_DNA"/>
</dbReference>
<dbReference type="SMART" id="SM00089">
    <property type="entry name" value="PKD"/>
    <property type="match status" value="2"/>
</dbReference>
<dbReference type="SUPFAM" id="SSF49299">
    <property type="entry name" value="PKD domain"/>
    <property type="match status" value="1"/>
</dbReference>
<comment type="caution">
    <text evidence="3">The sequence shown here is derived from an EMBL/GenBank/DDBJ whole genome shotgun (WGS) entry which is preliminary data.</text>
</comment>
<dbReference type="RefSeq" id="WP_144427169.1">
    <property type="nucleotide sequence ID" value="NZ_LGUC01000001.1"/>
</dbReference>
<evidence type="ECO:0000259" key="2">
    <source>
        <dbReference type="SMART" id="SM00089"/>
    </source>
</evidence>
<sequence length="918" mass="101306">MKLRSLALAVLLVFAGVTAPVAAGDDGRPLADAGLDQTATVGSTVYLDGGGSLDPDGEIVAYNWSIETPDGATITPADPTSATTRFIPEEVGRYYVTLTVTGDDGKRHSDTLYVDVERSSDPPAPAPGTATPSETTTATTTPTTGSNGETTPRSEPTPSAESTPNQVRTAEPEPTAQNAPDSTTASTNQPPNGAIRGPSSGASGSSVTYTIDATDPDGEIVDRWWLPTALSASPAAQSELRSRTRSLTVDGTPGTTAEISAIVVDDDGATATLTKSVDVRNTHPSASIEGDNTAVVNSTKTYRLVASDPDGQITSVSLTSDDGSVEAVAPMPWRGPTSSGEWARSFRFTEIPADDGTVTLEATVRDEHGGVTRVEKVVTVVDSSNNFGQDPLNEHIPKILSLEASFINDKEGTNSRQVLFTAEATDPDSNRLTFDWRIGDVAMLSNRASGDPAQANISYSLEDLQFEDGTVSVSLIVTDQNGNDQKLQKTFELERPIPIGGNIGRANQIQISHTQGRTVYGRYQMNSIHAGEQIFISFGDEHSESYTLGNTRSHQFKYEYSSAGRYAISISPSWTSDSATAPVNISQRTYTVWHYEQNKTEVLRTKAAESPGEDWARDGIARIDRKQIGVETTKTRAIDDRTITSPGQEWARIGTTIEYHTEQRRTESTSHPGGNWALAERNIDRKQVFIGWEHTTVPRRGLLGTDWEYVKAVPYTVQETETQRSADRPSGSGWSRGEQVGKTQVDYSTRWVDYRFHANADWQYLGADRYISGYDKTTTCVEYIELYQTRHCVEEETNYHPEYDYRYEYRVPEYDPVYEWERSVEETNYDYRYRAATYEAEAIHAYTKEVRVGTEYIQWKRPVFEKRNIYRWKNTQYTWHETRAFSKPSGDVRNLTKVVKQCGTEPADQEPNICSEGD</sequence>
<feature type="region of interest" description="Disordered" evidence="1">
    <location>
        <begin position="116"/>
        <end position="209"/>
    </location>
</feature>
<dbReference type="Proteomes" id="UP000050535">
    <property type="component" value="Unassembled WGS sequence"/>
</dbReference>
<feature type="domain" description="PKD/Chitinase" evidence="2">
    <location>
        <begin position="30"/>
        <end position="282"/>
    </location>
</feature>
<dbReference type="InterPro" id="IPR013783">
    <property type="entry name" value="Ig-like_fold"/>
</dbReference>
<organism evidence="3 4">
    <name type="scientific">Halolamina pelagica</name>
    <dbReference type="NCBI Taxonomy" id="699431"/>
    <lineage>
        <taxon>Archaea</taxon>
        <taxon>Methanobacteriati</taxon>
        <taxon>Methanobacteriota</taxon>
        <taxon>Stenosarchaea group</taxon>
        <taxon>Halobacteria</taxon>
        <taxon>Halobacteriales</taxon>
        <taxon>Haloferacaceae</taxon>
    </lineage>
</organism>